<keyword evidence="1" id="KW-0732">Signal</keyword>
<reference evidence="2 3" key="1">
    <citation type="submission" date="2022-07" db="EMBL/GenBank/DDBJ databases">
        <title>Bombella genomes.</title>
        <authorList>
            <person name="Harer L."/>
            <person name="Styblova S."/>
            <person name="Ehrmann M."/>
        </authorList>
    </citation>
    <scope>NUCLEOTIDE SEQUENCE [LARGE SCALE GENOMIC DNA]</scope>
    <source>
        <strain evidence="2 3">TMW 2.2556</strain>
    </source>
</reference>
<dbReference type="Gene3D" id="3.40.190.10">
    <property type="entry name" value="Periplasmic binding protein-like II"/>
    <property type="match status" value="2"/>
</dbReference>
<comment type="caution">
    <text evidence="2">The sequence shown here is derived from an EMBL/GenBank/DDBJ whole genome shotgun (WGS) entry which is preliminary data.</text>
</comment>
<organism evidence="2 3">
    <name type="scientific">Bombella pollinis</name>
    <dbReference type="NCBI Taxonomy" id="2967337"/>
    <lineage>
        <taxon>Bacteria</taxon>
        <taxon>Pseudomonadati</taxon>
        <taxon>Pseudomonadota</taxon>
        <taxon>Alphaproteobacteria</taxon>
        <taxon>Acetobacterales</taxon>
        <taxon>Acetobacteraceae</taxon>
        <taxon>Bombella</taxon>
    </lineage>
</organism>
<dbReference type="Pfam" id="PF13416">
    <property type="entry name" value="SBP_bac_8"/>
    <property type="match status" value="1"/>
</dbReference>
<dbReference type="EMBL" id="JANIDX010000005">
    <property type="protein sequence ID" value="MCX5620047.1"/>
    <property type="molecule type" value="Genomic_DNA"/>
</dbReference>
<evidence type="ECO:0000313" key="3">
    <source>
        <dbReference type="Proteomes" id="UP001165575"/>
    </source>
</evidence>
<name>A0ABT3WLQ1_9PROT</name>
<feature type="chain" id="PRO_5047215795" evidence="1">
    <location>
        <begin position="42"/>
        <end position="331"/>
    </location>
</feature>
<evidence type="ECO:0000256" key="1">
    <source>
        <dbReference type="SAM" id="SignalP"/>
    </source>
</evidence>
<dbReference type="InterPro" id="IPR006059">
    <property type="entry name" value="SBP"/>
</dbReference>
<dbReference type="RefSeq" id="WP_266137794.1">
    <property type="nucleotide sequence ID" value="NZ_JANIDX010000005.1"/>
</dbReference>
<proteinExistence type="predicted"/>
<dbReference type="Proteomes" id="UP001165575">
    <property type="component" value="Unassembled WGS sequence"/>
</dbReference>
<evidence type="ECO:0000313" key="2">
    <source>
        <dbReference type="EMBL" id="MCX5620047.1"/>
    </source>
</evidence>
<sequence length="331" mass="37486">MFSSQLWCFFASFLKPMPLWRRTTTIAYIFTIALFSPSSWAASSLPSAAPSYWAIPEQSLTAMITQKTEQTLPYFLERDSYALDDIKKLTLSYPQRMQAILLDSTTSAIICARGWAQPLQATGECGQPAGYFRDVIFWDPSRLTTPPHWADLWDVARYPGQRIFFQGPRPLLEIALLADSVPPSHLYQVLATPQGADRAFHKLDQLRPYIIWWRSTSQAHHILAQHSVLMGVAPCTIVLSSQSQHGTAPPYRVQMKTILYSPAMWDIPITLPYQKSNETKQKLLTDPPRTAELPASLPPESLEISDSFWASHALFLGERFNRWLAHSPPIP</sequence>
<gene>
    <name evidence="2" type="ORF">NQF89_06380</name>
</gene>
<accession>A0ABT3WLQ1</accession>
<protein>
    <submittedName>
        <fullName evidence="2">Extracellular solute-binding protein</fullName>
    </submittedName>
</protein>
<feature type="signal peptide" evidence="1">
    <location>
        <begin position="1"/>
        <end position="41"/>
    </location>
</feature>
<keyword evidence="3" id="KW-1185">Reference proteome</keyword>
<dbReference type="SUPFAM" id="SSF53850">
    <property type="entry name" value="Periplasmic binding protein-like II"/>
    <property type="match status" value="1"/>
</dbReference>